<evidence type="ECO:0000313" key="2">
    <source>
        <dbReference type="Proteomes" id="UP000265715"/>
    </source>
</evidence>
<protein>
    <recommendedName>
        <fullName evidence="3">Lipoprotein</fullName>
    </recommendedName>
</protein>
<dbReference type="Proteomes" id="UP000265715">
    <property type="component" value="Unassembled WGS sequence"/>
</dbReference>
<comment type="caution">
    <text evidence="1">The sequence shown here is derived from an EMBL/GenBank/DDBJ whole genome shotgun (WGS) entry which is preliminary data.</text>
</comment>
<dbReference type="OrthoDB" id="31716at2"/>
<reference evidence="1 2" key="1">
    <citation type="submission" date="2018-08" db="EMBL/GenBank/DDBJ databases">
        <title>Meiothermus terrae DSM 26712 genome sequencing project.</title>
        <authorList>
            <person name="Da Costa M.S."/>
            <person name="Albuquerque L."/>
            <person name="Raposo P."/>
            <person name="Froufe H.J.C."/>
            <person name="Barroso C.S."/>
            <person name="Egas C."/>
        </authorList>
    </citation>
    <scope>NUCLEOTIDE SEQUENCE [LARGE SCALE GENOMIC DNA]</scope>
    <source>
        <strain evidence="1 2">DSM 26712</strain>
    </source>
</reference>
<sequence length="164" mass="17858">MKRLLAIPALAALISGCGIVEVRAVPPTITKLETQATFCTDRDTLLDFQFEASGLISKLEVWVSEPGVSDPSTDANNKVGELETFDLFSKGSKVVGFIALDTNGDNKIERNGQNRPAIVVTPTEKQVWVRAYNFDQTKGFVKAMNTMAPSTDTTCDPIFPYGQP</sequence>
<evidence type="ECO:0000313" key="1">
    <source>
        <dbReference type="EMBL" id="RIH74729.1"/>
    </source>
</evidence>
<dbReference type="PROSITE" id="PS51257">
    <property type="entry name" value="PROKAR_LIPOPROTEIN"/>
    <property type="match status" value="1"/>
</dbReference>
<organism evidence="1 2">
    <name type="scientific">Calidithermus terrae</name>
    <dbReference type="NCBI Taxonomy" id="1408545"/>
    <lineage>
        <taxon>Bacteria</taxon>
        <taxon>Thermotogati</taxon>
        <taxon>Deinococcota</taxon>
        <taxon>Deinococci</taxon>
        <taxon>Thermales</taxon>
        <taxon>Thermaceae</taxon>
        <taxon>Calidithermus</taxon>
    </lineage>
</organism>
<dbReference type="EMBL" id="QXDL01000393">
    <property type="protein sequence ID" value="RIH74729.1"/>
    <property type="molecule type" value="Genomic_DNA"/>
</dbReference>
<dbReference type="RefSeq" id="WP_147373026.1">
    <property type="nucleotide sequence ID" value="NZ_QXDL01000393.1"/>
</dbReference>
<accession>A0A399DSM9</accession>
<evidence type="ECO:0008006" key="3">
    <source>
        <dbReference type="Google" id="ProtNLM"/>
    </source>
</evidence>
<dbReference type="AlphaFoldDB" id="A0A399DSM9"/>
<proteinExistence type="predicted"/>
<gene>
    <name evidence="1" type="ORF">Mterra_04051</name>
</gene>
<keyword evidence="2" id="KW-1185">Reference proteome</keyword>
<name>A0A399DSM9_9DEIN</name>